<name>A0ABP9C3L0_9ACTN</name>
<evidence type="ECO:0000256" key="2">
    <source>
        <dbReference type="ARBA" id="ARBA00022801"/>
    </source>
</evidence>
<evidence type="ECO:0000313" key="6">
    <source>
        <dbReference type="Proteomes" id="UP001500839"/>
    </source>
</evidence>
<sequence>MRRLSARTVPVAAALAAMLTVAPAVARAAPQAADVTTLHFAVTVGPGEQQCDIVGDLYRPAGATADAPVPAILATNGFGGSKDDLTTAAEYFSGRGYAVLAYSGLGFGGSGCRIGMDSRAQDGRAGSQLIGFLGGRDGIAFADAAHTRPAAAPDYVARDAVDHRGTARDHDPRVGMIGGSYGGQIQFAVAAVDARLDTITPSITWNDLSYSLVPNTLDQGAGVGGPVPGVSKLTWTAALAAAGFLTPVQYRSYREDPSRLAGCPNFMPEVCQGLAEGVTTGTVDQHVIDTFRATSVSSYLPDVTVPTLLLQGEQDTLFDLREATATYRALQAQGTEVKLVWQRFGHSSGGTVPGENPGAGEAWDPQTQYMVQRRTDWLDHYLKDAPTPTGPEFAYFRPWIEYTGNAAPAYAESPTVDVGAPRTLALSGDGKLVPADAGAVTEGAQSLYTLPGGLPTEVSAPAVAPAMDVPAAELPGSAAAWTTAPAQAPVDIVGGPTLRLTMATERTLDGSVADSAVVFAKLYDVAPDGTAELIDGLVSPVRVLDPSEPVTVDMRTLVHRIDTGHRLRLVVAGGDVNYRGGITAHRVTIPQSSAGQGLSLPVLSSVAPNVFTE</sequence>
<evidence type="ECO:0000256" key="1">
    <source>
        <dbReference type="ARBA" id="ARBA00008645"/>
    </source>
</evidence>
<accession>A0ABP9C3L0</accession>
<comment type="caution">
    <text evidence="5">The sequence shown here is derived from an EMBL/GenBank/DDBJ whole genome shotgun (WGS) entry which is preliminary data.</text>
</comment>
<evidence type="ECO:0000313" key="5">
    <source>
        <dbReference type="EMBL" id="GAA4804528.1"/>
    </source>
</evidence>
<evidence type="ECO:0000256" key="3">
    <source>
        <dbReference type="SAM" id="SignalP"/>
    </source>
</evidence>
<keyword evidence="3" id="KW-0732">Signal</keyword>
<dbReference type="InterPro" id="IPR029058">
    <property type="entry name" value="AB_hydrolase_fold"/>
</dbReference>
<evidence type="ECO:0000259" key="4">
    <source>
        <dbReference type="SMART" id="SM00939"/>
    </source>
</evidence>
<gene>
    <name evidence="5" type="ORF">GCM10023353_03850</name>
</gene>
<dbReference type="SUPFAM" id="SSF49785">
    <property type="entry name" value="Galactose-binding domain-like"/>
    <property type="match status" value="1"/>
</dbReference>
<organism evidence="5 6">
    <name type="scientific">Tomitella cavernea</name>
    <dbReference type="NCBI Taxonomy" id="1387982"/>
    <lineage>
        <taxon>Bacteria</taxon>
        <taxon>Bacillati</taxon>
        <taxon>Actinomycetota</taxon>
        <taxon>Actinomycetes</taxon>
        <taxon>Mycobacteriales</taxon>
        <taxon>Tomitella</taxon>
    </lineage>
</organism>
<dbReference type="SUPFAM" id="SSF53474">
    <property type="entry name" value="alpha/beta-Hydrolases"/>
    <property type="match status" value="1"/>
</dbReference>
<dbReference type="SMART" id="SM00939">
    <property type="entry name" value="PepX_C"/>
    <property type="match status" value="1"/>
</dbReference>
<keyword evidence="2" id="KW-0378">Hydrolase</keyword>
<protein>
    <recommendedName>
        <fullName evidence="4">Xaa-Pro dipeptidyl-peptidase C-terminal domain-containing protein</fullName>
    </recommendedName>
</protein>
<dbReference type="RefSeq" id="WP_200174811.1">
    <property type="nucleotide sequence ID" value="NZ_BAABKQ010000001.1"/>
</dbReference>
<feature type="signal peptide" evidence="3">
    <location>
        <begin position="1"/>
        <end position="28"/>
    </location>
</feature>
<dbReference type="InterPro" id="IPR050261">
    <property type="entry name" value="FrsA_esterase"/>
</dbReference>
<dbReference type="PANTHER" id="PTHR22946:SF9">
    <property type="entry name" value="POLYKETIDE TRANSFERASE AF380"/>
    <property type="match status" value="1"/>
</dbReference>
<keyword evidence="6" id="KW-1185">Reference proteome</keyword>
<dbReference type="Proteomes" id="UP001500839">
    <property type="component" value="Unassembled WGS sequence"/>
</dbReference>
<dbReference type="PANTHER" id="PTHR22946">
    <property type="entry name" value="DIENELACTONE HYDROLASE DOMAIN-CONTAINING PROTEIN-RELATED"/>
    <property type="match status" value="1"/>
</dbReference>
<proteinExistence type="inferred from homology"/>
<dbReference type="InterPro" id="IPR008979">
    <property type="entry name" value="Galactose-bd-like_sf"/>
</dbReference>
<dbReference type="Gene3D" id="3.40.50.1820">
    <property type="entry name" value="alpha/beta hydrolase"/>
    <property type="match status" value="2"/>
</dbReference>
<dbReference type="InterPro" id="IPR013736">
    <property type="entry name" value="Xaa-Pro_dipept_C"/>
</dbReference>
<dbReference type="Pfam" id="PF08530">
    <property type="entry name" value="PepX_C"/>
    <property type="match status" value="1"/>
</dbReference>
<dbReference type="EMBL" id="BAABKQ010000001">
    <property type="protein sequence ID" value="GAA4804528.1"/>
    <property type="molecule type" value="Genomic_DNA"/>
</dbReference>
<feature type="domain" description="Xaa-Pro dipeptidyl-peptidase C-terminal" evidence="4">
    <location>
        <begin position="375"/>
        <end position="604"/>
    </location>
</feature>
<comment type="similarity">
    <text evidence="1">Belongs to the AB hydrolase superfamily.</text>
</comment>
<dbReference type="InterPro" id="IPR000383">
    <property type="entry name" value="Xaa-Pro-like_dom"/>
</dbReference>
<reference evidence="6" key="1">
    <citation type="journal article" date="2019" name="Int. J. Syst. Evol. Microbiol.">
        <title>The Global Catalogue of Microorganisms (GCM) 10K type strain sequencing project: providing services to taxonomists for standard genome sequencing and annotation.</title>
        <authorList>
            <consortium name="The Broad Institute Genomics Platform"/>
            <consortium name="The Broad Institute Genome Sequencing Center for Infectious Disease"/>
            <person name="Wu L."/>
            <person name="Ma J."/>
        </authorList>
    </citation>
    <scope>NUCLEOTIDE SEQUENCE [LARGE SCALE GENOMIC DNA]</scope>
    <source>
        <strain evidence="6">JCM 18542</strain>
    </source>
</reference>
<feature type="chain" id="PRO_5045670673" description="Xaa-Pro dipeptidyl-peptidase C-terminal domain-containing protein" evidence="3">
    <location>
        <begin position="29"/>
        <end position="613"/>
    </location>
</feature>
<dbReference type="Pfam" id="PF02129">
    <property type="entry name" value="Peptidase_S15"/>
    <property type="match status" value="1"/>
</dbReference>
<dbReference type="Gene3D" id="2.60.120.260">
    <property type="entry name" value="Galactose-binding domain-like"/>
    <property type="match status" value="1"/>
</dbReference>